<sequence>MKLTVGDISFSESGYALATVKVETGTFPFLLFSACKMVVPVVDGKEINDYREDLKNKARKTITKMYKEIVCGGNDIGEQSTMLIQAANSSSIQMMQASIDELKEQITRLREEKHPEKEAIKPFEIKDGGIIINAPQMTLTHHQMSKDDLKKFIAALAEQTELNQELDDSLVVRDADGSVRVRMNAVKQADSAISIEVGFPKMDSTIDKMELKNKPDDGEERDFYGLNISYKKTLNSNIVIRGLVDIEKSTEEPTIHLLYREDYDEQSSFSDFYSRAEKYARDVYRKIKASD</sequence>
<gene>
    <name evidence="2" type="ORF">G9F27_005754</name>
</gene>
<evidence type="ECO:0000313" key="2">
    <source>
        <dbReference type="EMBL" id="HAF2131379.1"/>
    </source>
</evidence>
<dbReference type="EMBL" id="DAAUQX010000148">
    <property type="protein sequence ID" value="HAF2131379.1"/>
    <property type="molecule type" value="Genomic_DNA"/>
</dbReference>
<keyword evidence="1" id="KW-0175">Coiled coil</keyword>
<comment type="caution">
    <text evidence="2">The sequence shown here is derived from an EMBL/GenBank/DDBJ whole genome shotgun (WGS) entry which is preliminary data.</text>
</comment>
<organism evidence="2">
    <name type="scientific">Salmonella enterica</name>
    <name type="common">Salmonella choleraesuis</name>
    <dbReference type="NCBI Taxonomy" id="28901"/>
    <lineage>
        <taxon>Bacteria</taxon>
        <taxon>Pseudomonadati</taxon>
        <taxon>Pseudomonadota</taxon>
        <taxon>Gammaproteobacteria</taxon>
        <taxon>Enterobacterales</taxon>
        <taxon>Enterobacteriaceae</taxon>
        <taxon>Salmonella</taxon>
    </lineage>
</organism>
<name>A0A743P5L0_SALER</name>
<feature type="coiled-coil region" evidence="1">
    <location>
        <begin position="92"/>
        <end position="119"/>
    </location>
</feature>
<protein>
    <recommendedName>
        <fullName evidence="3">DUF1327 domain-containing protein</fullName>
    </recommendedName>
</protein>
<evidence type="ECO:0008006" key="3">
    <source>
        <dbReference type="Google" id="ProtNLM"/>
    </source>
</evidence>
<accession>A0A743P5L0</accession>
<dbReference type="AlphaFoldDB" id="A0A743P5L0"/>
<evidence type="ECO:0000256" key="1">
    <source>
        <dbReference type="SAM" id="Coils"/>
    </source>
</evidence>
<dbReference type="PROSITE" id="PS51257">
    <property type="entry name" value="PROKAR_LIPOPROTEIN"/>
    <property type="match status" value="1"/>
</dbReference>
<reference evidence="2" key="1">
    <citation type="journal article" date="2018" name="Genome Biol.">
        <title>SKESA: strategic k-mer extension for scrupulous assemblies.</title>
        <authorList>
            <person name="Souvorov A."/>
            <person name="Agarwala R."/>
            <person name="Lipman D.J."/>
        </authorList>
    </citation>
    <scope>NUCLEOTIDE SEQUENCE</scope>
    <source>
        <strain evidence="2">MA.CK_00/00001968</strain>
    </source>
</reference>
<proteinExistence type="predicted"/>
<reference evidence="2" key="2">
    <citation type="submission" date="2020-02" db="EMBL/GenBank/DDBJ databases">
        <authorList>
            <consortium name="NCBI Pathogen Detection Project"/>
        </authorList>
    </citation>
    <scope>NUCLEOTIDE SEQUENCE</scope>
    <source>
        <strain evidence="2">MA.CK_00/00001968</strain>
    </source>
</reference>